<dbReference type="Proteomes" id="UP000647183">
    <property type="component" value="Unassembled WGS sequence"/>
</dbReference>
<protein>
    <submittedName>
        <fullName evidence="1">Uncharacterized protein</fullName>
    </submittedName>
</protein>
<sequence>MRDAIEGFRAGFRHANWYGKTRRQFWAWFGEQEAALLARAADEAERAELEDELLESRAMADDYGYAAPPELDDVPIEAPAALVDLAELEARVSALRSHMPAILAMDEADQMEAFAGVADEILESAGEHREHIWSELQCILRDAGLIPGDDEPCDRG</sequence>
<organism evidence="1 2">
    <name type="scientific">Luteimonas colneyensis</name>
    <dbReference type="NCBI Taxonomy" id="2762230"/>
    <lineage>
        <taxon>Bacteria</taxon>
        <taxon>Pseudomonadati</taxon>
        <taxon>Pseudomonadota</taxon>
        <taxon>Gammaproteobacteria</taxon>
        <taxon>Lysobacterales</taxon>
        <taxon>Lysobacteraceae</taxon>
        <taxon>Luteimonas</taxon>
    </lineage>
</organism>
<dbReference type="EMBL" id="JACSQJ010000001">
    <property type="protein sequence ID" value="MBD7987101.1"/>
    <property type="molecule type" value="Genomic_DNA"/>
</dbReference>
<comment type="caution">
    <text evidence="1">The sequence shown here is derived from an EMBL/GenBank/DDBJ whole genome shotgun (WGS) entry which is preliminary data.</text>
</comment>
<accession>A0ABR8UGE3</accession>
<reference evidence="1 2" key="1">
    <citation type="submission" date="2020-08" db="EMBL/GenBank/DDBJ databases">
        <title>A Genomic Blueprint of the Chicken Gut Microbiome.</title>
        <authorList>
            <person name="Gilroy R."/>
            <person name="Ravi A."/>
            <person name="Getino M."/>
            <person name="Pursley I."/>
            <person name="Horton D.L."/>
            <person name="Alikhan N.-F."/>
            <person name="Baker D."/>
            <person name="Gharbi K."/>
            <person name="Hall N."/>
            <person name="Watson M."/>
            <person name="Adriaenssens E.M."/>
            <person name="Foster-Nyarko E."/>
            <person name="Jarju S."/>
            <person name="Secka A."/>
            <person name="Antonio M."/>
            <person name="Oren A."/>
            <person name="Chaudhuri R."/>
            <person name="La Ragione R.M."/>
            <person name="Hildebrand F."/>
            <person name="Pallen M.J."/>
        </authorList>
    </citation>
    <scope>NUCLEOTIDE SEQUENCE [LARGE SCALE GENOMIC DNA]</scope>
    <source>
        <strain evidence="1 2">Sa2BVA3</strain>
    </source>
</reference>
<dbReference type="RefSeq" id="WP_191728318.1">
    <property type="nucleotide sequence ID" value="NZ_JACSQJ010000001.1"/>
</dbReference>
<gene>
    <name evidence="1" type="ORF">H9645_03575</name>
</gene>
<evidence type="ECO:0000313" key="1">
    <source>
        <dbReference type="EMBL" id="MBD7987101.1"/>
    </source>
</evidence>
<proteinExistence type="predicted"/>
<keyword evidence="2" id="KW-1185">Reference proteome</keyword>
<evidence type="ECO:0000313" key="2">
    <source>
        <dbReference type="Proteomes" id="UP000647183"/>
    </source>
</evidence>
<name>A0ABR8UGE3_9GAMM</name>